<accession>A0A8H4B1F6</accession>
<comment type="subcellular location">
    <subcellularLocation>
        <location evidence="2">Nucleus</location>
        <location evidence="2">Nucleolus</location>
    </subcellularLocation>
</comment>
<evidence type="ECO:0000256" key="6">
    <source>
        <dbReference type="ARBA" id="ARBA00023242"/>
    </source>
</evidence>
<keyword evidence="6" id="KW-0539">Nucleus</keyword>
<feature type="compositionally biased region" description="Acidic residues" evidence="8">
    <location>
        <begin position="16"/>
        <end position="27"/>
    </location>
</feature>
<dbReference type="GO" id="GO:0030687">
    <property type="term" value="C:preribosome, large subunit precursor"/>
    <property type="evidence" value="ECO:0007669"/>
    <property type="project" value="TreeGrafter"/>
</dbReference>
<dbReference type="EMBL" id="WTPW01000064">
    <property type="protein sequence ID" value="KAF0552603.1"/>
    <property type="molecule type" value="Genomic_DNA"/>
</dbReference>
<comment type="function">
    <text evidence="1">Required for efficient biogenesis of the 60S ribosomal subunit.</text>
</comment>
<evidence type="ECO:0000256" key="8">
    <source>
        <dbReference type="SAM" id="MobiDB-lite"/>
    </source>
</evidence>
<gene>
    <name evidence="10" type="ORF">F8M41_021460</name>
</gene>
<comment type="caution">
    <text evidence="10">The sequence shown here is derived from an EMBL/GenBank/DDBJ whole genome shotgun (WGS) entry which is preliminary data.</text>
</comment>
<evidence type="ECO:0000256" key="2">
    <source>
        <dbReference type="ARBA" id="ARBA00004604"/>
    </source>
</evidence>
<evidence type="ECO:0000259" key="9">
    <source>
        <dbReference type="Pfam" id="PF14615"/>
    </source>
</evidence>
<proteinExistence type="inferred from homology"/>
<evidence type="ECO:0000256" key="4">
    <source>
        <dbReference type="ARBA" id="ARBA00015339"/>
    </source>
</evidence>
<evidence type="ECO:0000256" key="3">
    <source>
        <dbReference type="ARBA" id="ARBA00006256"/>
    </source>
</evidence>
<dbReference type="PANTHER" id="PTHR28127:SF1">
    <property type="entry name" value="RIBOSOME ASSEMBLY PROTEIN 3"/>
    <property type="match status" value="1"/>
</dbReference>
<feature type="compositionally biased region" description="Acidic residues" evidence="8">
    <location>
        <begin position="33"/>
        <end position="47"/>
    </location>
</feature>
<dbReference type="Proteomes" id="UP000439903">
    <property type="component" value="Unassembled WGS sequence"/>
</dbReference>
<name>A0A8H4B1F6_GIGMA</name>
<feature type="region of interest" description="Disordered" evidence="8">
    <location>
        <begin position="1"/>
        <end position="120"/>
    </location>
</feature>
<evidence type="ECO:0000256" key="1">
    <source>
        <dbReference type="ARBA" id="ARBA00003035"/>
    </source>
</evidence>
<evidence type="ECO:0000256" key="7">
    <source>
        <dbReference type="ARBA" id="ARBA00023274"/>
    </source>
</evidence>
<sequence length="187" mass="21297">MSTSTNESEVEKTDSENSENSENEPIDETLNSENDEDEDVESSDDDDGSKMEIIENIESTQEMDESENSVDSEQEESNDEKMEEDNVIIPNNKKQDIAQKEPSSQKQKMIKDPEPIPLLSRPNAANQFRDYYMSQITKAFGEDLDRIRKDQNLDSNRLEILIDSLESGIGIFSDVEKELALLSHNNK</sequence>
<dbReference type="PANTHER" id="PTHR28127">
    <property type="entry name" value="RIBOSOME ASSEMBLY PROTEIN 3"/>
    <property type="match status" value="1"/>
</dbReference>
<keyword evidence="5" id="KW-0690">Ribosome biogenesis</keyword>
<protein>
    <recommendedName>
        <fullName evidence="4">Ribosome assembly protein 3</fullName>
    </recommendedName>
</protein>
<dbReference type="GO" id="GO:0005730">
    <property type="term" value="C:nucleolus"/>
    <property type="evidence" value="ECO:0007669"/>
    <property type="project" value="UniProtKB-SubCell"/>
</dbReference>
<comment type="similarity">
    <text evidence="3">Belongs to the RSA3 family.</text>
</comment>
<feature type="domain" description="Ribosome-assembly protein 3 C-terminal" evidence="9">
    <location>
        <begin position="128"/>
        <end position="173"/>
    </location>
</feature>
<feature type="compositionally biased region" description="Acidic residues" evidence="8">
    <location>
        <begin position="61"/>
        <end position="86"/>
    </location>
</feature>
<evidence type="ECO:0000313" key="10">
    <source>
        <dbReference type="EMBL" id="KAF0552603.1"/>
    </source>
</evidence>
<dbReference type="InterPro" id="IPR051898">
    <property type="entry name" value="Ribosome_Assembly_3"/>
</dbReference>
<keyword evidence="11" id="KW-1185">Reference proteome</keyword>
<dbReference type="Pfam" id="PF14615">
    <property type="entry name" value="Rsa3"/>
    <property type="match status" value="1"/>
</dbReference>
<dbReference type="OrthoDB" id="69550at2759"/>
<reference evidence="10 11" key="1">
    <citation type="journal article" date="2019" name="Environ. Microbiol.">
        <title>At the nexus of three kingdoms: the genome of the mycorrhizal fungus Gigaspora margarita provides insights into plant, endobacterial and fungal interactions.</title>
        <authorList>
            <person name="Venice F."/>
            <person name="Ghignone S."/>
            <person name="Salvioli di Fossalunga A."/>
            <person name="Amselem J."/>
            <person name="Novero M."/>
            <person name="Xianan X."/>
            <person name="Sedzielewska Toro K."/>
            <person name="Morin E."/>
            <person name="Lipzen A."/>
            <person name="Grigoriev I.V."/>
            <person name="Henrissat B."/>
            <person name="Martin F.M."/>
            <person name="Bonfante P."/>
        </authorList>
    </citation>
    <scope>NUCLEOTIDE SEQUENCE [LARGE SCALE GENOMIC DNA]</scope>
    <source>
        <strain evidence="10 11">BEG34</strain>
    </source>
</reference>
<dbReference type="GO" id="GO:0000027">
    <property type="term" value="P:ribosomal large subunit assembly"/>
    <property type="evidence" value="ECO:0007669"/>
    <property type="project" value="TreeGrafter"/>
</dbReference>
<evidence type="ECO:0000313" key="11">
    <source>
        <dbReference type="Proteomes" id="UP000439903"/>
    </source>
</evidence>
<keyword evidence="7" id="KW-0687">Ribonucleoprotein</keyword>
<evidence type="ECO:0000256" key="5">
    <source>
        <dbReference type="ARBA" id="ARBA00022517"/>
    </source>
</evidence>
<dbReference type="AlphaFoldDB" id="A0A8H4B1F6"/>
<organism evidence="10 11">
    <name type="scientific">Gigaspora margarita</name>
    <dbReference type="NCBI Taxonomy" id="4874"/>
    <lineage>
        <taxon>Eukaryota</taxon>
        <taxon>Fungi</taxon>
        <taxon>Fungi incertae sedis</taxon>
        <taxon>Mucoromycota</taxon>
        <taxon>Glomeromycotina</taxon>
        <taxon>Glomeromycetes</taxon>
        <taxon>Diversisporales</taxon>
        <taxon>Gigasporaceae</taxon>
        <taxon>Gigaspora</taxon>
    </lineage>
</organism>
<dbReference type="InterPro" id="IPR028217">
    <property type="entry name" value="Rsa3_C"/>
</dbReference>